<dbReference type="InterPro" id="IPR020103">
    <property type="entry name" value="PsdUridine_synth_cat_dom_sf"/>
</dbReference>
<dbReference type="SMART" id="SM00363">
    <property type="entry name" value="S4"/>
    <property type="match status" value="1"/>
</dbReference>
<dbReference type="InterPro" id="IPR006224">
    <property type="entry name" value="PsdUridine_synth_RluA-like_CS"/>
</dbReference>
<evidence type="ECO:0000313" key="8">
    <source>
        <dbReference type="EMBL" id="VAX01808.1"/>
    </source>
</evidence>
<comment type="subcellular location">
    <subcellularLocation>
        <location evidence="1">Cytoplasm</location>
    </subcellularLocation>
</comment>
<evidence type="ECO:0000256" key="3">
    <source>
        <dbReference type="ARBA" id="ARBA00022490"/>
    </source>
</evidence>
<dbReference type="Pfam" id="PF00849">
    <property type="entry name" value="PseudoU_synth_2"/>
    <property type="match status" value="1"/>
</dbReference>
<evidence type="ECO:0000256" key="5">
    <source>
        <dbReference type="ARBA" id="ARBA00022884"/>
    </source>
</evidence>
<dbReference type="NCBIfam" id="TIGR00005">
    <property type="entry name" value="rluA_subfam"/>
    <property type="match status" value="1"/>
</dbReference>
<dbReference type="InterPro" id="IPR006145">
    <property type="entry name" value="PsdUridine_synth_RsuA/RluA"/>
</dbReference>
<dbReference type="EC" id="5.4.99.23" evidence="8"/>
<dbReference type="AlphaFoldDB" id="A0A3B1AQZ6"/>
<dbReference type="CDD" id="cd00165">
    <property type="entry name" value="S4"/>
    <property type="match status" value="1"/>
</dbReference>
<keyword evidence="3" id="KW-0963">Cytoplasm</keyword>
<dbReference type="CDD" id="cd02869">
    <property type="entry name" value="PseudoU_synth_RluA_like"/>
    <property type="match status" value="1"/>
</dbReference>
<dbReference type="GO" id="GO:0003723">
    <property type="term" value="F:RNA binding"/>
    <property type="evidence" value="ECO:0007669"/>
    <property type="project" value="UniProtKB-KW"/>
</dbReference>
<dbReference type="InterPro" id="IPR050188">
    <property type="entry name" value="RluA_PseudoU_synthase"/>
</dbReference>
<dbReference type="PANTHER" id="PTHR21600:SF44">
    <property type="entry name" value="RIBOSOMAL LARGE SUBUNIT PSEUDOURIDINE SYNTHASE D"/>
    <property type="match status" value="1"/>
</dbReference>
<dbReference type="Gene3D" id="3.30.2350.10">
    <property type="entry name" value="Pseudouridine synthase"/>
    <property type="match status" value="1"/>
</dbReference>
<organism evidence="8">
    <name type="scientific">hydrothermal vent metagenome</name>
    <dbReference type="NCBI Taxonomy" id="652676"/>
    <lineage>
        <taxon>unclassified sequences</taxon>
        <taxon>metagenomes</taxon>
        <taxon>ecological metagenomes</taxon>
    </lineage>
</organism>
<evidence type="ECO:0000256" key="4">
    <source>
        <dbReference type="ARBA" id="ARBA00022552"/>
    </source>
</evidence>
<evidence type="ECO:0000256" key="2">
    <source>
        <dbReference type="ARBA" id="ARBA00010876"/>
    </source>
</evidence>
<protein>
    <submittedName>
        <fullName evidence="8">Ribosomal large subunit pseudouridine synthase D</fullName>
        <ecNumber evidence="8">5.4.99.23</ecNumber>
    </submittedName>
</protein>
<dbReference type="InterPro" id="IPR006225">
    <property type="entry name" value="PsdUridine_synth_RluC/D"/>
</dbReference>
<name>A0A3B1AQZ6_9ZZZZ</name>
<evidence type="ECO:0000259" key="7">
    <source>
        <dbReference type="SMART" id="SM00363"/>
    </source>
</evidence>
<dbReference type="Gene3D" id="3.10.290.10">
    <property type="entry name" value="RNA-binding S4 domain"/>
    <property type="match status" value="1"/>
</dbReference>
<dbReference type="PANTHER" id="PTHR21600">
    <property type="entry name" value="MITOCHONDRIAL RNA PSEUDOURIDINE SYNTHASE"/>
    <property type="match status" value="1"/>
</dbReference>
<dbReference type="InterPro" id="IPR002942">
    <property type="entry name" value="S4_RNA-bd"/>
</dbReference>
<dbReference type="FunFam" id="3.30.2350.10:FF:000006">
    <property type="entry name" value="Pseudouridine synthase"/>
    <property type="match status" value="1"/>
</dbReference>
<dbReference type="GO" id="GO:0000455">
    <property type="term" value="P:enzyme-directed rRNA pseudouridine synthesis"/>
    <property type="evidence" value="ECO:0007669"/>
    <property type="project" value="TreeGrafter"/>
</dbReference>
<dbReference type="Pfam" id="PF01479">
    <property type="entry name" value="S4"/>
    <property type="match status" value="1"/>
</dbReference>
<proteinExistence type="inferred from homology"/>
<evidence type="ECO:0000256" key="6">
    <source>
        <dbReference type="ARBA" id="ARBA00023235"/>
    </source>
</evidence>
<accession>A0A3B1AQZ6</accession>
<evidence type="ECO:0000256" key="1">
    <source>
        <dbReference type="ARBA" id="ARBA00004496"/>
    </source>
</evidence>
<feature type="domain" description="RNA-binding S4" evidence="7">
    <location>
        <begin position="18"/>
        <end position="82"/>
    </location>
</feature>
<dbReference type="SUPFAM" id="SSF55120">
    <property type="entry name" value="Pseudouridine synthase"/>
    <property type="match status" value="1"/>
</dbReference>
<dbReference type="InterPro" id="IPR036986">
    <property type="entry name" value="S4_RNA-bd_sf"/>
</dbReference>
<dbReference type="FunFam" id="3.10.290.10:FF:000011">
    <property type="entry name" value="Pseudouridine synthase"/>
    <property type="match status" value="1"/>
</dbReference>
<dbReference type="EMBL" id="UOFV01000274">
    <property type="protein sequence ID" value="VAX01808.1"/>
    <property type="molecule type" value="Genomic_DNA"/>
</dbReference>
<dbReference type="NCBIfam" id="NF008385">
    <property type="entry name" value="PRK11180.1"/>
    <property type="match status" value="1"/>
</dbReference>
<gene>
    <name evidence="8" type="ORF">MNBD_GAMMA19-940</name>
</gene>
<dbReference type="GO" id="GO:0160140">
    <property type="term" value="F:23S rRNA pseudouridine(1911/1915/1917) synthase activity"/>
    <property type="evidence" value="ECO:0007669"/>
    <property type="project" value="UniProtKB-EC"/>
</dbReference>
<reference evidence="8" key="1">
    <citation type="submission" date="2018-06" db="EMBL/GenBank/DDBJ databases">
        <authorList>
            <person name="Zhirakovskaya E."/>
        </authorList>
    </citation>
    <scope>NUCLEOTIDE SEQUENCE</scope>
</reference>
<dbReference type="PROSITE" id="PS50889">
    <property type="entry name" value="S4"/>
    <property type="match status" value="1"/>
</dbReference>
<comment type="similarity">
    <text evidence="2">Belongs to the pseudouridine synthase RluA family.</text>
</comment>
<dbReference type="PROSITE" id="PS01129">
    <property type="entry name" value="PSI_RLU"/>
    <property type="match status" value="1"/>
</dbReference>
<dbReference type="SUPFAM" id="SSF55174">
    <property type="entry name" value="Alpha-L RNA-binding motif"/>
    <property type="match status" value="1"/>
</dbReference>
<keyword evidence="6 8" id="KW-0413">Isomerase</keyword>
<dbReference type="GO" id="GO:0005737">
    <property type="term" value="C:cytoplasm"/>
    <property type="evidence" value="ECO:0007669"/>
    <property type="project" value="UniProtKB-SubCell"/>
</dbReference>
<keyword evidence="4" id="KW-0698">rRNA processing</keyword>
<sequence length="326" mass="35622">MGDSQQLSAEIPEQLAGARLDQALASLFPDYSRARLQRWIKDGHVTVDGKQLRPRDVVHGGEQVSLTVVLAEETRWVPQPLPLDIVFEDEAVLVINKPAGLVVHPGAGNQHSTLSNALLHHAPELESVPRAGIVHRIDKDTSGLLVVARTLTAQKSLVEQLQARAFERQYQAVVMGVMTAGGTVDAAIGRHPINRTRQAVVTIEGSSSGKEAITHYRVAERFRVHTLVNVKLETGRTHQIRVHMAHIHYPLVGDPVYGGRLRIPPAATPELDKVLRAFKRQALHAASLGFVHPLSGESVSWQAELPEDMQQLLSVCRQDMIAAAGA</sequence>
<keyword evidence="5" id="KW-0694">RNA-binding</keyword>